<dbReference type="PANTHER" id="PTHR43179">
    <property type="entry name" value="RHAMNOSYLTRANSFERASE WBBL"/>
    <property type="match status" value="1"/>
</dbReference>
<dbReference type="EC" id="2.4.1.289" evidence="2"/>
<dbReference type="Gene3D" id="3.90.550.10">
    <property type="entry name" value="Spore Coat Polysaccharide Biosynthesis Protein SpsA, Chain A"/>
    <property type="match status" value="2"/>
</dbReference>
<reference evidence="2 3" key="1">
    <citation type="journal article" date="2019" name="Anaerobe">
        <title>Detection of Robinsoniella peoriensis in multiple bone samples of a trauma patient.</title>
        <authorList>
            <person name="Schrottner P."/>
            <person name="Hartwich K."/>
            <person name="Bunk B."/>
            <person name="Schober I."/>
            <person name="Helbig S."/>
            <person name="Rudolph W.W."/>
            <person name="Gunzer F."/>
        </authorList>
    </citation>
    <scope>NUCLEOTIDE SEQUENCE [LARGE SCALE GENOMIC DNA]</scope>
    <source>
        <strain evidence="2 3">DSM 106044</strain>
    </source>
</reference>
<keyword evidence="3" id="KW-1185">Reference proteome</keyword>
<organism evidence="2 3">
    <name type="scientific">Robinsoniella peoriensis</name>
    <dbReference type="NCBI Taxonomy" id="180332"/>
    <lineage>
        <taxon>Bacteria</taxon>
        <taxon>Bacillati</taxon>
        <taxon>Bacillota</taxon>
        <taxon>Clostridia</taxon>
        <taxon>Lachnospirales</taxon>
        <taxon>Lachnospiraceae</taxon>
        <taxon>Robinsoniella</taxon>
    </lineage>
</organism>
<dbReference type="PANTHER" id="PTHR43179:SF7">
    <property type="entry name" value="RHAMNOSYLTRANSFERASE WBBL"/>
    <property type="match status" value="1"/>
</dbReference>
<sequence length="676" mass="77266">MQVSLLVLFKGTKMSKHAKISWGKLVKRLSPYNIKKACLYLKHYGFKEFTVKLTERFEHSDVDYPVWYDRHKASAEELERQREQNWKNPVKFSVVVPVYRTPEDFLRQMIESVCEQSYPHWELCLADGSGDDTQTGKIIKEYVKSDARIRYQKLEENLGIADNTNAAFTMAKGEFIVLFDHDDLLAPNALYEVAKAIEENQEAEVIYTDEDKVTSDLSEHFQPHFKPDFNLDLLRSNNYICHLFVVKRSLVEKAGGLRREFEGAQDYDFVFRCIEEASKGEMHGQSVNKNHVDTAGSGSIAGRLAKCRGSKVIHVPKVLYHWRIHKASTADNPASKAYAFEAGKRAIEAHLNRCKVKGSVSQTKDMGFYRVSYEVTHKPLVSIIIPNKDHADILQSCLNSIKEKTTYPNYEVIIVENNSKEEETFAFYKNLDGQNRIQVVYWDKECRLSSECSPSPEGSHTSKFNYSAINNFGIAKSSGEYIICLNNDITVITPGWIEEFLGHAIREEVGIVGARLYYPDDTIQHAGIVLGIGGIAGSMFVGLPRSHSGYLHKARLQQDMSAVTAACMMVSRSVYEEVGGFEEKLAVAFNDVDFCLKVGKAGYLVVYDPFVEMYHHESKTRGPEDTKEKVRRFQSEIEYMRSHWISLLKQGDPYYNPNFSLKTWNYELKNEFSNRL</sequence>
<dbReference type="Pfam" id="PF13641">
    <property type="entry name" value="Glyco_tranf_2_3"/>
    <property type="match status" value="1"/>
</dbReference>
<evidence type="ECO:0000259" key="1">
    <source>
        <dbReference type="Pfam" id="PF00535"/>
    </source>
</evidence>
<dbReference type="AlphaFoldDB" id="A0A4U8Q4L8"/>
<feature type="domain" description="Glycosyltransferase 2-like" evidence="1">
    <location>
        <begin position="93"/>
        <end position="252"/>
    </location>
</feature>
<dbReference type="CDD" id="cd04184">
    <property type="entry name" value="GT2_RfbC_Mx_like"/>
    <property type="match status" value="1"/>
</dbReference>
<dbReference type="InterPro" id="IPR001173">
    <property type="entry name" value="Glyco_trans_2-like"/>
</dbReference>
<dbReference type="Pfam" id="PF00535">
    <property type="entry name" value="Glycos_transf_2"/>
    <property type="match status" value="1"/>
</dbReference>
<comment type="caution">
    <text evidence="2">The sequence shown here is derived from an EMBL/GenBank/DDBJ whole genome shotgun (WGS) entry which is preliminary data.</text>
</comment>
<dbReference type="GO" id="GO:0102096">
    <property type="term" value="F:decaprenyl-N-acetyl-alpha-D-glucosaminyl-pyrophosphate:dTDP-alpha-L-rhamnose rhamnosyltransferase activity"/>
    <property type="evidence" value="ECO:0007669"/>
    <property type="project" value="UniProtKB-EC"/>
</dbReference>
<name>A0A4U8Q4L8_9FIRM</name>
<dbReference type="STRING" id="180332.GCA_000797495_02667"/>
<dbReference type="Proteomes" id="UP000306509">
    <property type="component" value="Unassembled WGS sequence"/>
</dbReference>
<protein>
    <submittedName>
        <fullName evidence="2">N-acetylglucosaminyl-diphospho-decaprenol L-rhamnosyltransferase</fullName>
        <ecNumber evidence="2">2.4.1.289</ecNumber>
    </submittedName>
</protein>
<gene>
    <name evidence="2" type="primary">wbbL_1</name>
    <name evidence="2" type="ORF">DSM106044_04262</name>
</gene>
<evidence type="ECO:0000313" key="3">
    <source>
        <dbReference type="Proteomes" id="UP000306509"/>
    </source>
</evidence>
<evidence type="ECO:0000313" key="2">
    <source>
        <dbReference type="EMBL" id="TLC98932.1"/>
    </source>
</evidence>
<accession>A0A4U8Q4L8</accession>
<keyword evidence="2" id="KW-0808">Transferase</keyword>
<dbReference type="CDD" id="cd04186">
    <property type="entry name" value="GT_2_like_c"/>
    <property type="match status" value="1"/>
</dbReference>
<dbReference type="SUPFAM" id="SSF53448">
    <property type="entry name" value="Nucleotide-diphospho-sugar transferases"/>
    <property type="match status" value="2"/>
</dbReference>
<dbReference type="EMBL" id="QGQD01000079">
    <property type="protein sequence ID" value="TLC98932.1"/>
    <property type="molecule type" value="Genomic_DNA"/>
</dbReference>
<dbReference type="InterPro" id="IPR029044">
    <property type="entry name" value="Nucleotide-diphossugar_trans"/>
</dbReference>
<proteinExistence type="predicted"/>
<keyword evidence="2" id="KW-0328">Glycosyltransferase</keyword>